<dbReference type="GO" id="GO:0008234">
    <property type="term" value="F:cysteine-type peptidase activity"/>
    <property type="evidence" value="ECO:0007669"/>
    <property type="project" value="UniProtKB-KW"/>
</dbReference>
<name>A0ABD3QPR2_9STRA</name>
<feature type="region of interest" description="Disordered" evidence="6">
    <location>
        <begin position="97"/>
        <end position="121"/>
    </location>
</feature>
<dbReference type="PROSITE" id="PS50600">
    <property type="entry name" value="ULP_PROTEASE"/>
    <property type="match status" value="1"/>
</dbReference>
<keyword evidence="4" id="KW-0788">Thiol protease</keyword>
<keyword evidence="3" id="KW-0378">Hydrolase</keyword>
<keyword evidence="2" id="KW-0645">Protease</keyword>
<evidence type="ECO:0000256" key="1">
    <source>
        <dbReference type="ARBA" id="ARBA00005234"/>
    </source>
</evidence>
<sequence>MEKKFLHFKITSQRSCTKGDKRYHHESVPILQLERPIKKYDVVISNPIATCACFNMTMLKSQQYKQRIKLLQNETTPPKKWQRRSLLSLSSSGDLKWSESTTRRHRPSEHANGSGGLPGGYFASSIRSPRGDVELASLDDKQVLSPVRGVTRRLDYSTAAAVTNELAQRGSSRPMAEGESKKIYISLKTKQVIRKEIEVNLQTFPVTLSNLALLLHGSKAVLDAVLEEPLTHSPGAKENDSEFHLLHGLQAISLNEDCEMEATRKSKREAYKRALSSYITRGNNQWVNSWEECEDVLGEIFLWTSTEAQGSKSDRDAVAVAEHLEEGTTVEEREALTVITRTSTPSKMTHSAKQKFPATKTIPKKATPSPIKAAVHSMKSSIKDIAQKGLKAKDPSHLSLENFRKMIENKIGPSKWNRVFWRPHHLTPSITEEAAARIDQRIEELEKSRTSKVDQILAARQEAELQRQAAERASSLLRPLTEEEEAIVQKALYGIGPPNEILASQDADSVQRSSMQRLQPGQWLNDEIINYFLKNCLARRDEKLCAAQPGRKRSHFFNSYFVQTMFDEKNQNPALRGKYAYKNVKRWSKKVPGKDIFNLKYIVCPINLDNMHWTSAVIFMEEKKIQYYDSLGGTDRTKLEGLLQYVKDEWKVKKGDEMDASGWKLVGCTRDTPRQLNGYDCGVFTCMFSDFISQDCPLLFSQKHVNQCRERIALSIMKNCAIE</sequence>
<accession>A0ABD3QPR2</accession>
<dbReference type="AlphaFoldDB" id="A0ABD3QPR2"/>
<dbReference type="SUPFAM" id="SSF54001">
    <property type="entry name" value="Cysteine proteinases"/>
    <property type="match status" value="1"/>
</dbReference>
<evidence type="ECO:0000256" key="3">
    <source>
        <dbReference type="ARBA" id="ARBA00022801"/>
    </source>
</evidence>
<dbReference type="GO" id="GO:0006508">
    <property type="term" value="P:proteolysis"/>
    <property type="evidence" value="ECO:0007669"/>
    <property type="project" value="UniProtKB-KW"/>
</dbReference>
<evidence type="ECO:0000313" key="8">
    <source>
        <dbReference type="EMBL" id="KAL3801989.1"/>
    </source>
</evidence>
<comment type="similarity">
    <text evidence="1">Belongs to the peptidase C48 family.</text>
</comment>
<feature type="region of interest" description="Disordered" evidence="6">
    <location>
        <begin position="343"/>
        <end position="370"/>
    </location>
</feature>
<dbReference type="EMBL" id="JABMIG020000023">
    <property type="protein sequence ID" value="KAL3801989.1"/>
    <property type="molecule type" value="Genomic_DNA"/>
</dbReference>
<feature type="coiled-coil region" evidence="5">
    <location>
        <begin position="442"/>
        <end position="473"/>
    </location>
</feature>
<feature type="domain" description="Ubiquitin-like protease family profile" evidence="7">
    <location>
        <begin position="508"/>
        <end position="692"/>
    </location>
</feature>
<dbReference type="InterPro" id="IPR003653">
    <property type="entry name" value="Peptidase_C48_C"/>
</dbReference>
<gene>
    <name evidence="8" type="ORF">HJC23_010333</name>
</gene>
<reference evidence="8 9" key="1">
    <citation type="journal article" date="2020" name="G3 (Bethesda)">
        <title>Improved Reference Genome for Cyclotella cryptica CCMP332, a Model for Cell Wall Morphogenesis, Salinity Adaptation, and Lipid Production in Diatoms (Bacillariophyta).</title>
        <authorList>
            <person name="Roberts W.R."/>
            <person name="Downey K.M."/>
            <person name="Ruck E.C."/>
            <person name="Traller J.C."/>
            <person name="Alverson A.J."/>
        </authorList>
    </citation>
    <scope>NUCLEOTIDE SEQUENCE [LARGE SCALE GENOMIC DNA]</scope>
    <source>
        <strain evidence="8 9">CCMP332</strain>
    </source>
</reference>
<dbReference type="Pfam" id="PF02902">
    <property type="entry name" value="Peptidase_C48"/>
    <property type="match status" value="1"/>
</dbReference>
<evidence type="ECO:0000256" key="5">
    <source>
        <dbReference type="SAM" id="Coils"/>
    </source>
</evidence>
<keyword evidence="5" id="KW-0175">Coiled coil</keyword>
<evidence type="ECO:0000313" key="9">
    <source>
        <dbReference type="Proteomes" id="UP001516023"/>
    </source>
</evidence>
<proteinExistence type="inferred from homology"/>
<dbReference type="Proteomes" id="UP001516023">
    <property type="component" value="Unassembled WGS sequence"/>
</dbReference>
<comment type="caution">
    <text evidence="8">The sequence shown here is derived from an EMBL/GenBank/DDBJ whole genome shotgun (WGS) entry which is preliminary data.</text>
</comment>
<evidence type="ECO:0000256" key="6">
    <source>
        <dbReference type="SAM" id="MobiDB-lite"/>
    </source>
</evidence>
<dbReference type="PANTHER" id="PTHR12606:SF1">
    <property type="entry name" value="UBIQUITIN-LIKE-SPECIFIC PROTEASE 1A"/>
    <property type="match status" value="1"/>
</dbReference>
<dbReference type="Gene3D" id="3.40.395.10">
    <property type="entry name" value="Adenoviral Proteinase, Chain A"/>
    <property type="match status" value="1"/>
</dbReference>
<dbReference type="InterPro" id="IPR038765">
    <property type="entry name" value="Papain-like_cys_pep_sf"/>
</dbReference>
<dbReference type="PANTHER" id="PTHR12606">
    <property type="entry name" value="SENTRIN/SUMO-SPECIFIC PROTEASE"/>
    <property type="match status" value="1"/>
</dbReference>
<evidence type="ECO:0000259" key="7">
    <source>
        <dbReference type="PROSITE" id="PS50600"/>
    </source>
</evidence>
<organism evidence="8 9">
    <name type="scientific">Cyclotella cryptica</name>
    <dbReference type="NCBI Taxonomy" id="29204"/>
    <lineage>
        <taxon>Eukaryota</taxon>
        <taxon>Sar</taxon>
        <taxon>Stramenopiles</taxon>
        <taxon>Ochrophyta</taxon>
        <taxon>Bacillariophyta</taxon>
        <taxon>Coscinodiscophyceae</taxon>
        <taxon>Thalassiosirophycidae</taxon>
        <taxon>Stephanodiscales</taxon>
        <taxon>Stephanodiscaceae</taxon>
        <taxon>Cyclotella</taxon>
    </lineage>
</organism>
<protein>
    <recommendedName>
        <fullName evidence="7">Ubiquitin-like protease family profile domain-containing protein</fullName>
    </recommendedName>
</protein>
<keyword evidence="9" id="KW-1185">Reference proteome</keyword>
<evidence type="ECO:0000256" key="4">
    <source>
        <dbReference type="ARBA" id="ARBA00022807"/>
    </source>
</evidence>
<evidence type="ECO:0000256" key="2">
    <source>
        <dbReference type="ARBA" id="ARBA00022670"/>
    </source>
</evidence>